<comment type="caution">
    <text evidence="8">The sequence shown here is derived from an EMBL/GenBank/DDBJ whole genome shotgun (WGS) entry which is preliminary data.</text>
</comment>
<dbReference type="GO" id="GO:0004252">
    <property type="term" value="F:serine-type endopeptidase activity"/>
    <property type="evidence" value="ECO:0007669"/>
    <property type="project" value="InterPro"/>
</dbReference>
<dbReference type="PANTHER" id="PTHR15462:SF8">
    <property type="entry name" value="SERINE PROTEASE"/>
    <property type="match status" value="1"/>
</dbReference>
<dbReference type="GO" id="GO:0006508">
    <property type="term" value="P:proteolysis"/>
    <property type="evidence" value="ECO:0007669"/>
    <property type="project" value="UniProtKB-KW"/>
</dbReference>
<evidence type="ECO:0000256" key="3">
    <source>
        <dbReference type="ARBA" id="ARBA00022729"/>
    </source>
</evidence>
<dbReference type="EC" id="3.4.21.-" evidence="6"/>
<evidence type="ECO:0000313" key="9">
    <source>
        <dbReference type="Proteomes" id="UP000722485"/>
    </source>
</evidence>
<accession>A0A9P5HHG1</accession>
<protein>
    <recommendedName>
        <fullName evidence="6">Serine protease</fullName>
        <ecNumber evidence="6">3.4.21.-</ecNumber>
    </recommendedName>
</protein>
<dbReference type="InterPro" id="IPR008256">
    <property type="entry name" value="Peptidase_S1B"/>
</dbReference>
<dbReference type="InterPro" id="IPR009003">
    <property type="entry name" value="Peptidase_S1_PA"/>
</dbReference>
<dbReference type="PRINTS" id="PR00839">
    <property type="entry name" value="V8PROTEASE"/>
</dbReference>
<proteinExistence type="inferred from homology"/>
<keyword evidence="4 6" id="KW-0378">Hydrolase</keyword>
<feature type="domain" description="Peptidase S1" evidence="7">
    <location>
        <begin position="81"/>
        <end position="260"/>
    </location>
</feature>
<sequence>MAPIQAAAWQLEVPSVAALSATSESIVLPDDGRKGADESIFDPDYRTLVDEYDFADGGKFRSVVKIQSCFKNKNGKPVWMIGTGWLVRPDLLVTAGHVVFDWKYQFGASTQIKCYIGYNGASSVGSPTVQARYGRKVVTTGEWINEPIRPKDVAFIQLQSPFTGNLRPIAFTDTPSSGDKILGVVGYPGDRNMGDEIGAQMFELFERTDYDLDRNPMNMIEYRISTYAGQSGAPILCKGNGKQFSIGTHCYGGGNNNSGSIIGGQYGNNYNGFIELFDTHGSNFGTPQNVARITTKEDGSISEAPFPGQEAEAEGFFDTLKDVARVGGRVLPFASPFLGPMGAPLSVVVGTLANTILAESLGQESATKTDETASRALLAEAALQKVLNLSSEGLVAEITKTMAEHWSAKVPNIDILAPLLLPSVTRIALDIFSDHLTKLSGSEQNQESDIQLQRRPLGINIKENMDAFTRRLLGDAVPTAGEEGLFDSLGSLLLKGVEATNPILGQVANEAVRRLAPVLRNAESSLVSGSSESAQEDGNTDLKAIRILLRRYFMAECAYQAVKGLSEEQIRELEMIPQDDGTEGFFDSFRAVARKLSQDVSKATRDRTNIFESQLVKIRNAGANRHANSANKVSFTRPLPDISFEAIAAAPVYRSARMAVYVNEDSPPIMTTRPPDF</sequence>
<dbReference type="PANTHER" id="PTHR15462">
    <property type="entry name" value="SERINE PROTEASE"/>
    <property type="match status" value="1"/>
</dbReference>
<gene>
    <name evidence="8" type="ORF">G7Z17_g50</name>
</gene>
<dbReference type="Pfam" id="PF00089">
    <property type="entry name" value="Trypsin"/>
    <property type="match status" value="1"/>
</dbReference>
<reference evidence="8" key="1">
    <citation type="submission" date="2020-03" db="EMBL/GenBank/DDBJ databases">
        <title>Draft Genome Sequence of Cylindrodendrum hubeiense.</title>
        <authorList>
            <person name="Buettner E."/>
            <person name="Kellner H."/>
        </authorList>
    </citation>
    <scope>NUCLEOTIDE SEQUENCE</scope>
    <source>
        <strain evidence="8">IHI 201604</strain>
    </source>
</reference>
<dbReference type="EMBL" id="JAANBB010000001">
    <property type="protein sequence ID" value="KAF7558156.1"/>
    <property type="molecule type" value="Genomic_DNA"/>
</dbReference>
<evidence type="ECO:0000256" key="1">
    <source>
        <dbReference type="ARBA" id="ARBA00008764"/>
    </source>
</evidence>
<keyword evidence="5 6" id="KW-0720">Serine protease</keyword>
<evidence type="ECO:0000256" key="5">
    <source>
        <dbReference type="ARBA" id="ARBA00022825"/>
    </source>
</evidence>
<evidence type="ECO:0000313" key="8">
    <source>
        <dbReference type="EMBL" id="KAF7558156.1"/>
    </source>
</evidence>
<dbReference type="AlphaFoldDB" id="A0A9P5HHG1"/>
<evidence type="ECO:0000256" key="2">
    <source>
        <dbReference type="ARBA" id="ARBA00022670"/>
    </source>
</evidence>
<evidence type="ECO:0000256" key="6">
    <source>
        <dbReference type="RuleBase" id="RU004296"/>
    </source>
</evidence>
<comment type="similarity">
    <text evidence="1 6">Belongs to the peptidase S1B family.</text>
</comment>
<evidence type="ECO:0000256" key="4">
    <source>
        <dbReference type="ARBA" id="ARBA00022801"/>
    </source>
</evidence>
<dbReference type="Proteomes" id="UP000722485">
    <property type="component" value="Unassembled WGS sequence"/>
</dbReference>
<keyword evidence="2 6" id="KW-0645">Protease</keyword>
<name>A0A9P5HHG1_9HYPO</name>
<dbReference type="OrthoDB" id="3693942at2759"/>
<organism evidence="8 9">
    <name type="scientific">Cylindrodendrum hubeiense</name>
    <dbReference type="NCBI Taxonomy" id="595255"/>
    <lineage>
        <taxon>Eukaryota</taxon>
        <taxon>Fungi</taxon>
        <taxon>Dikarya</taxon>
        <taxon>Ascomycota</taxon>
        <taxon>Pezizomycotina</taxon>
        <taxon>Sordariomycetes</taxon>
        <taxon>Hypocreomycetidae</taxon>
        <taxon>Hypocreales</taxon>
        <taxon>Nectriaceae</taxon>
        <taxon>Cylindrodendrum</taxon>
    </lineage>
</organism>
<dbReference type="Gene3D" id="2.40.10.10">
    <property type="entry name" value="Trypsin-like serine proteases"/>
    <property type="match status" value="2"/>
</dbReference>
<dbReference type="SUPFAM" id="SSF50494">
    <property type="entry name" value="Trypsin-like serine proteases"/>
    <property type="match status" value="1"/>
</dbReference>
<keyword evidence="9" id="KW-1185">Reference proteome</keyword>
<keyword evidence="3" id="KW-0732">Signal</keyword>
<dbReference type="InterPro" id="IPR043504">
    <property type="entry name" value="Peptidase_S1_PA_chymotrypsin"/>
</dbReference>
<dbReference type="InterPro" id="IPR001254">
    <property type="entry name" value="Trypsin_dom"/>
</dbReference>
<dbReference type="InterPro" id="IPR050966">
    <property type="entry name" value="Glutamyl_endopeptidase"/>
</dbReference>
<evidence type="ECO:0000259" key="7">
    <source>
        <dbReference type="Pfam" id="PF00089"/>
    </source>
</evidence>